<keyword evidence="4" id="KW-1185">Reference proteome</keyword>
<dbReference type="AlphaFoldDB" id="A0A1I6NQ52"/>
<dbReference type="RefSeq" id="WP_092306121.1">
    <property type="nucleotide sequence ID" value="NZ_FOZV01000001.1"/>
</dbReference>
<evidence type="ECO:0000313" key="4">
    <source>
        <dbReference type="Proteomes" id="UP000198788"/>
    </source>
</evidence>
<feature type="chain" id="PRO_5011625035" evidence="2">
    <location>
        <begin position="22"/>
        <end position="176"/>
    </location>
</feature>
<gene>
    <name evidence="3" type="ORF">SAMN05192570_0323</name>
</gene>
<feature type="compositionally biased region" description="Basic and acidic residues" evidence="1">
    <location>
        <begin position="29"/>
        <end position="41"/>
    </location>
</feature>
<accession>A0A1I6NQ52</accession>
<dbReference type="Proteomes" id="UP000198788">
    <property type="component" value="Unassembled WGS sequence"/>
</dbReference>
<sequence length="176" mass="18446">MKLLLLAAAGLLVIAATPAAAQMPPSSGRIDEGPGNSRRDVLGNPSDVGLMSTTPSRLRSSRRELNRGRTTPFEVNMSRPETRRAAGELLDRADIQCEVADALIVARTPDFTPVIEVDCVEGGGLVIADTVPIQATDCLDLGLTDGSAGREESPLEGCRLPGNVATVTAARQSARN</sequence>
<feature type="region of interest" description="Disordered" evidence="1">
    <location>
        <begin position="22"/>
        <end position="68"/>
    </location>
</feature>
<protein>
    <submittedName>
        <fullName evidence="3">Uncharacterized protein</fullName>
    </submittedName>
</protein>
<dbReference type="STRING" id="871741.SAMN05192570_0323"/>
<dbReference type="OrthoDB" id="10003288at2"/>
<evidence type="ECO:0000256" key="2">
    <source>
        <dbReference type="SAM" id="SignalP"/>
    </source>
</evidence>
<evidence type="ECO:0000313" key="3">
    <source>
        <dbReference type="EMBL" id="SFS30019.1"/>
    </source>
</evidence>
<name>A0A1I6NQ52_9CAUL</name>
<keyword evidence="2" id="KW-0732">Signal</keyword>
<proteinExistence type="predicted"/>
<reference evidence="4" key="1">
    <citation type="submission" date="2016-10" db="EMBL/GenBank/DDBJ databases">
        <authorList>
            <person name="Varghese N."/>
            <person name="Submissions S."/>
        </authorList>
    </citation>
    <scope>NUCLEOTIDE SEQUENCE [LARGE SCALE GENOMIC DNA]</scope>
    <source>
        <strain evidence="4">CGMCC 1.10683</strain>
    </source>
</reference>
<organism evidence="3 4">
    <name type="scientific">Brevundimonas viscosa</name>
    <dbReference type="NCBI Taxonomy" id="871741"/>
    <lineage>
        <taxon>Bacteria</taxon>
        <taxon>Pseudomonadati</taxon>
        <taxon>Pseudomonadota</taxon>
        <taxon>Alphaproteobacteria</taxon>
        <taxon>Caulobacterales</taxon>
        <taxon>Caulobacteraceae</taxon>
        <taxon>Brevundimonas</taxon>
    </lineage>
</organism>
<dbReference type="EMBL" id="FOZV01000001">
    <property type="protein sequence ID" value="SFS30019.1"/>
    <property type="molecule type" value="Genomic_DNA"/>
</dbReference>
<feature type="signal peptide" evidence="2">
    <location>
        <begin position="1"/>
        <end position="21"/>
    </location>
</feature>
<evidence type="ECO:0000256" key="1">
    <source>
        <dbReference type="SAM" id="MobiDB-lite"/>
    </source>
</evidence>